<dbReference type="Gene3D" id="1.10.357.140">
    <property type="entry name" value="UbiA prenyltransferase"/>
    <property type="match status" value="1"/>
</dbReference>
<feature type="transmembrane region" description="Helical" evidence="10">
    <location>
        <begin position="162"/>
        <end position="183"/>
    </location>
</feature>
<comment type="pathway">
    <text evidence="3">Secondary metabolite biosynthesis; terpenoid biosynthesis.</text>
</comment>
<evidence type="ECO:0000256" key="1">
    <source>
        <dbReference type="ARBA" id="ARBA00001946"/>
    </source>
</evidence>
<evidence type="ECO:0000256" key="10">
    <source>
        <dbReference type="SAM" id="Phobius"/>
    </source>
</evidence>
<feature type="transmembrane region" description="Helical" evidence="10">
    <location>
        <begin position="234"/>
        <end position="254"/>
    </location>
</feature>
<dbReference type="InterPro" id="IPR000537">
    <property type="entry name" value="UbiA_prenyltransferase"/>
</dbReference>
<evidence type="ECO:0000256" key="8">
    <source>
        <dbReference type="ARBA" id="ARBA00023136"/>
    </source>
</evidence>
<keyword evidence="8 10" id="KW-0472">Membrane</keyword>
<evidence type="ECO:0000256" key="4">
    <source>
        <dbReference type="ARBA" id="ARBA00005985"/>
    </source>
</evidence>
<evidence type="ECO:0000313" key="12">
    <source>
        <dbReference type="Proteomes" id="UP000652219"/>
    </source>
</evidence>
<dbReference type="InterPro" id="IPR044878">
    <property type="entry name" value="UbiA_sf"/>
</dbReference>
<feature type="transmembrane region" description="Helical" evidence="10">
    <location>
        <begin position="189"/>
        <end position="213"/>
    </location>
</feature>
<dbReference type="Pfam" id="PF01040">
    <property type="entry name" value="UbiA"/>
    <property type="match status" value="1"/>
</dbReference>
<protein>
    <recommendedName>
        <fullName evidence="9">Diterpenoid pyrone biosynthesis cluster protein C</fullName>
    </recommendedName>
</protein>
<dbReference type="GO" id="GO:0016114">
    <property type="term" value="P:terpenoid biosynthetic process"/>
    <property type="evidence" value="ECO:0007669"/>
    <property type="project" value="UniProtKB-UniPathway"/>
</dbReference>
<dbReference type="PROSITE" id="PS00943">
    <property type="entry name" value="UBIA"/>
    <property type="match status" value="1"/>
</dbReference>
<dbReference type="InterPro" id="IPR030470">
    <property type="entry name" value="UbiA_prenylTrfase_CS"/>
</dbReference>
<dbReference type="PANTHER" id="PTHR11048">
    <property type="entry name" value="PRENYLTRANSFERASES"/>
    <property type="match status" value="1"/>
</dbReference>
<proteinExistence type="inferred from homology"/>
<dbReference type="GO" id="GO:0016765">
    <property type="term" value="F:transferase activity, transferring alkyl or aryl (other than methyl) groups"/>
    <property type="evidence" value="ECO:0007669"/>
    <property type="project" value="InterPro"/>
</dbReference>
<evidence type="ECO:0000256" key="5">
    <source>
        <dbReference type="ARBA" id="ARBA00022679"/>
    </source>
</evidence>
<keyword evidence="6 10" id="KW-0812">Transmembrane</keyword>
<comment type="caution">
    <text evidence="11">The sequence shown here is derived from an EMBL/GenBank/DDBJ whole genome shotgun (WGS) entry which is preliminary data.</text>
</comment>
<comment type="similarity">
    <text evidence="4">Belongs to the UbiA prenyltransferase family.</text>
</comment>
<dbReference type="Gene3D" id="1.20.120.1780">
    <property type="entry name" value="UbiA prenyltransferase"/>
    <property type="match status" value="1"/>
</dbReference>
<evidence type="ECO:0000256" key="7">
    <source>
        <dbReference type="ARBA" id="ARBA00022989"/>
    </source>
</evidence>
<dbReference type="EMBL" id="WIGN01000544">
    <property type="protein sequence ID" value="KAF6789050.1"/>
    <property type="molecule type" value="Genomic_DNA"/>
</dbReference>
<evidence type="ECO:0000256" key="2">
    <source>
        <dbReference type="ARBA" id="ARBA00004141"/>
    </source>
</evidence>
<dbReference type="FunFam" id="1.10.357.140:FF:000008">
    <property type="entry name" value="4-hydroxybenzoate octaprenyltransferase"/>
    <property type="match status" value="1"/>
</dbReference>
<accession>A0A8H6IPL0</accession>
<gene>
    <name evidence="11" type="ORF">CSOJ01_14871</name>
</gene>
<keyword evidence="5 11" id="KW-0808">Transferase</keyword>
<comment type="subcellular location">
    <subcellularLocation>
        <location evidence="2">Membrane</location>
        <topology evidence="2">Multi-pass membrane protein</topology>
    </subcellularLocation>
</comment>
<feature type="transmembrane region" description="Helical" evidence="10">
    <location>
        <begin position="107"/>
        <end position="126"/>
    </location>
</feature>
<feature type="transmembrane region" description="Helical" evidence="10">
    <location>
        <begin position="291"/>
        <end position="313"/>
    </location>
</feature>
<evidence type="ECO:0000313" key="11">
    <source>
        <dbReference type="EMBL" id="KAF6789050.1"/>
    </source>
</evidence>
<dbReference type="CDD" id="cd13959">
    <property type="entry name" value="PT_UbiA_COQ2"/>
    <property type="match status" value="1"/>
</dbReference>
<evidence type="ECO:0000256" key="3">
    <source>
        <dbReference type="ARBA" id="ARBA00004721"/>
    </source>
</evidence>
<evidence type="ECO:0000256" key="9">
    <source>
        <dbReference type="ARBA" id="ARBA00075214"/>
    </source>
</evidence>
<keyword evidence="12" id="KW-1185">Reference proteome</keyword>
<name>A0A8H6IPL0_9PEZI</name>
<dbReference type="UniPathway" id="UPA00213"/>
<sequence>MAAATNDRQLFRQLFKLSRFDRYNPLFTTFAGLWSSLLAGGALISEHRPNASAGLVFQQCALCFVAAYLFCGAGMVWNDWIDRDIDANVARTKQRPLASGKVTTTEALLWMVLQVILSWAVLEVMLDGKDVMKHMLPVAAASVLYPFGKRPLARKLGVYPQYILAFTIAWPAVIGRAGIYGQYESFTETLRYCLPLCTVVYFWTIYLNTAYSYQDVVDDRKLGVNSFYMLAGEHIHLLLVALVSPILVCLPIYLANLHSTWLWVSWMGVWTASLVLQLVRFDPKQPATGGSLHKSNFMLGIWTILACVVQVFLTSNL</sequence>
<dbReference type="InterPro" id="IPR039653">
    <property type="entry name" value="Prenyltransferase"/>
</dbReference>
<keyword evidence="7 10" id="KW-1133">Transmembrane helix</keyword>
<dbReference type="Proteomes" id="UP000652219">
    <property type="component" value="Unassembled WGS sequence"/>
</dbReference>
<dbReference type="FunFam" id="1.20.120.1780:FF:000001">
    <property type="entry name" value="4-hydroxybenzoate octaprenyltransferase"/>
    <property type="match status" value="1"/>
</dbReference>
<feature type="transmembrane region" description="Helical" evidence="10">
    <location>
        <begin position="26"/>
        <end position="44"/>
    </location>
</feature>
<dbReference type="AlphaFoldDB" id="A0A8H6IPL0"/>
<feature type="transmembrane region" description="Helical" evidence="10">
    <location>
        <begin position="260"/>
        <end position="279"/>
    </location>
</feature>
<organism evidence="11 12">
    <name type="scientific">Colletotrichum sojae</name>
    <dbReference type="NCBI Taxonomy" id="2175907"/>
    <lineage>
        <taxon>Eukaryota</taxon>
        <taxon>Fungi</taxon>
        <taxon>Dikarya</taxon>
        <taxon>Ascomycota</taxon>
        <taxon>Pezizomycotina</taxon>
        <taxon>Sordariomycetes</taxon>
        <taxon>Hypocreomycetidae</taxon>
        <taxon>Glomerellales</taxon>
        <taxon>Glomerellaceae</taxon>
        <taxon>Colletotrichum</taxon>
        <taxon>Colletotrichum orchidearum species complex</taxon>
    </lineage>
</organism>
<dbReference type="GO" id="GO:0005886">
    <property type="term" value="C:plasma membrane"/>
    <property type="evidence" value="ECO:0007669"/>
    <property type="project" value="TreeGrafter"/>
</dbReference>
<feature type="transmembrane region" description="Helical" evidence="10">
    <location>
        <begin position="56"/>
        <end position="77"/>
    </location>
</feature>
<comment type="cofactor">
    <cofactor evidence="1">
        <name>Mg(2+)</name>
        <dbReference type="ChEBI" id="CHEBI:18420"/>
    </cofactor>
</comment>
<reference evidence="11 12" key="1">
    <citation type="journal article" date="2020" name="Phytopathology">
        <title>Genome Sequence Resources of Colletotrichum truncatum, C. plurivorum, C. musicola, and C. sojae: Four Species Pathogenic to Soybean (Glycine max).</title>
        <authorList>
            <person name="Rogerio F."/>
            <person name="Boufleur T.R."/>
            <person name="Ciampi-Guillardi M."/>
            <person name="Sukno S.A."/>
            <person name="Thon M.R."/>
            <person name="Massola Junior N.S."/>
            <person name="Baroncelli R."/>
        </authorList>
    </citation>
    <scope>NUCLEOTIDE SEQUENCE [LARGE SCALE GENOMIC DNA]</scope>
    <source>
        <strain evidence="11 12">LFN0009</strain>
    </source>
</reference>
<evidence type="ECO:0000256" key="6">
    <source>
        <dbReference type="ARBA" id="ARBA00022692"/>
    </source>
</evidence>
<dbReference type="PANTHER" id="PTHR11048:SF28">
    <property type="entry name" value="4-HYDROXYBENZOATE POLYPRENYLTRANSFERASE, MITOCHONDRIAL"/>
    <property type="match status" value="1"/>
</dbReference>